<accession>A0A5B7FRI9</accession>
<name>A0A5B7FRI9_PORTR</name>
<organism evidence="2 3">
    <name type="scientific">Portunus trituberculatus</name>
    <name type="common">Swimming crab</name>
    <name type="synonym">Neptunus trituberculatus</name>
    <dbReference type="NCBI Taxonomy" id="210409"/>
    <lineage>
        <taxon>Eukaryota</taxon>
        <taxon>Metazoa</taxon>
        <taxon>Ecdysozoa</taxon>
        <taxon>Arthropoda</taxon>
        <taxon>Crustacea</taxon>
        <taxon>Multicrustacea</taxon>
        <taxon>Malacostraca</taxon>
        <taxon>Eumalacostraca</taxon>
        <taxon>Eucarida</taxon>
        <taxon>Decapoda</taxon>
        <taxon>Pleocyemata</taxon>
        <taxon>Brachyura</taxon>
        <taxon>Eubrachyura</taxon>
        <taxon>Portunoidea</taxon>
        <taxon>Portunidae</taxon>
        <taxon>Portuninae</taxon>
        <taxon>Portunus</taxon>
    </lineage>
</organism>
<feature type="region of interest" description="Disordered" evidence="1">
    <location>
        <begin position="1"/>
        <end position="86"/>
    </location>
</feature>
<proteinExistence type="predicted"/>
<comment type="caution">
    <text evidence="2">The sequence shown here is derived from an EMBL/GenBank/DDBJ whole genome shotgun (WGS) entry which is preliminary data.</text>
</comment>
<feature type="compositionally biased region" description="Polar residues" evidence="1">
    <location>
        <begin position="52"/>
        <end position="63"/>
    </location>
</feature>
<feature type="compositionally biased region" description="Basic and acidic residues" evidence="1">
    <location>
        <begin position="11"/>
        <end position="41"/>
    </location>
</feature>
<sequence>MTYVRSIHCFKGTEDSPSEEGRMATCRRRENGKETREEAGKAKSCGQISLKEPTNSASSSQRVGRNKGAQEPRSLGRKPYPPSRKT</sequence>
<gene>
    <name evidence="2" type="ORF">E2C01_042925</name>
</gene>
<keyword evidence="3" id="KW-1185">Reference proteome</keyword>
<dbReference type="Proteomes" id="UP000324222">
    <property type="component" value="Unassembled WGS sequence"/>
</dbReference>
<evidence type="ECO:0000256" key="1">
    <source>
        <dbReference type="SAM" id="MobiDB-lite"/>
    </source>
</evidence>
<reference evidence="2 3" key="1">
    <citation type="submission" date="2019-05" db="EMBL/GenBank/DDBJ databases">
        <title>Another draft genome of Portunus trituberculatus and its Hox gene families provides insights of decapod evolution.</title>
        <authorList>
            <person name="Jeong J.-H."/>
            <person name="Song I."/>
            <person name="Kim S."/>
            <person name="Choi T."/>
            <person name="Kim D."/>
            <person name="Ryu S."/>
            <person name="Kim W."/>
        </authorList>
    </citation>
    <scope>NUCLEOTIDE SEQUENCE [LARGE SCALE GENOMIC DNA]</scope>
    <source>
        <tissue evidence="2">Muscle</tissue>
    </source>
</reference>
<evidence type="ECO:0000313" key="2">
    <source>
        <dbReference type="EMBL" id="MPC49132.1"/>
    </source>
</evidence>
<protein>
    <submittedName>
        <fullName evidence="2">Uncharacterized protein</fullName>
    </submittedName>
</protein>
<evidence type="ECO:0000313" key="3">
    <source>
        <dbReference type="Proteomes" id="UP000324222"/>
    </source>
</evidence>
<dbReference type="AlphaFoldDB" id="A0A5B7FRI9"/>
<dbReference type="EMBL" id="VSRR010008689">
    <property type="protein sequence ID" value="MPC49132.1"/>
    <property type="molecule type" value="Genomic_DNA"/>
</dbReference>